<dbReference type="PANTHER" id="PTHR30469:SF13">
    <property type="entry name" value="HAE1 FAMILY EFFLUX PUMP MFP COMPONENT"/>
    <property type="match status" value="1"/>
</dbReference>
<evidence type="ECO:0000259" key="5">
    <source>
        <dbReference type="Pfam" id="PF25989"/>
    </source>
</evidence>
<sequence>MKKSALLTTVVIILSTWSSSSLFANPSASKRSAPVIPVYSTVVDYHEITQHLSLIGKLQSDQFVSIATQVSGKVSTINVKANQTVKEGQLLFKLDDKKVQAALLEAKAYLADELRKLNEHERLVKSNTVTQSALDAQIVQVDIAKARLTSIQTDVNYHYLKAPFSGTIGLLDFSRGQIVSIGSEMLTLDDLSTMTLDLQVPEHYLSQLSRGMQVSATNRAWPDTQFTGELVAIDSRINPDTLNLRIRVKFDNQDKSLKPGMLMSAKIAFPVINEPIIPVQAIEYSGTKRFVYRITDKNTVQRTEVMLGGRVEDSVLIESGVKVGDKIVVQGLVNMSDGLKVKDLSIEDISVANKKGKQQTTEQPNQETK</sequence>
<proteinExistence type="inferred from homology"/>
<dbReference type="InterPro" id="IPR006143">
    <property type="entry name" value="RND_pump_MFP"/>
</dbReference>
<dbReference type="Pfam" id="PF25917">
    <property type="entry name" value="BSH_RND"/>
    <property type="match status" value="1"/>
</dbReference>
<dbReference type="Gene3D" id="1.10.287.470">
    <property type="entry name" value="Helix hairpin bin"/>
    <property type="match status" value="1"/>
</dbReference>
<dbReference type="Gene3D" id="2.40.50.100">
    <property type="match status" value="1"/>
</dbReference>
<evidence type="ECO:0000259" key="4">
    <source>
        <dbReference type="Pfam" id="PF25954"/>
    </source>
</evidence>
<gene>
    <name evidence="6" type="ORF">GCM10007916_26150</name>
</gene>
<dbReference type="RefSeq" id="WP_284204658.1">
    <property type="nucleotide sequence ID" value="NZ_BSPQ01000013.1"/>
</dbReference>
<feature type="domain" description="CusB-like beta-barrel" evidence="4">
    <location>
        <begin position="196"/>
        <end position="267"/>
    </location>
</feature>
<dbReference type="Proteomes" id="UP001157353">
    <property type="component" value="Unassembled WGS sequence"/>
</dbReference>
<reference evidence="7" key="1">
    <citation type="journal article" date="2019" name="Int. J. Syst. Evol. Microbiol.">
        <title>The Global Catalogue of Microorganisms (GCM) 10K type strain sequencing project: providing services to taxonomists for standard genome sequencing and annotation.</title>
        <authorList>
            <consortium name="The Broad Institute Genomics Platform"/>
            <consortium name="The Broad Institute Genome Sequencing Center for Infectious Disease"/>
            <person name="Wu L."/>
            <person name="Ma J."/>
        </authorList>
    </citation>
    <scope>NUCLEOTIDE SEQUENCE [LARGE SCALE GENOMIC DNA]</scope>
    <source>
        <strain evidence="7">NBRC 103166</strain>
    </source>
</reference>
<dbReference type="Pfam" id="PF25954">
    <property type="entry name" value="Beta-barrel_RND_2"/>
    <property type="match status" value="1"/>
</dbReference>
<comment type="similarity">
    <text evidence="1">Belongs to the membrane fusion protein (MFP) (TC 8.A.1) family.</text>
</comment>
<name>A0ABQ6E3H3_9GAMM</name>
<feature type="domain" description="Multidrug resistance protein MdtA-like barrel-sandwich hybrid" evidence="3">
    <location>
        <begin position="64"/>
        <end position="183"/>
    </location>
</feature>
<accession>A0ABQ6E3H3</accession>
<evidence type="ECO:0000313" key="7">
    <source>
        <dbReference type="Proteomes" id="UP001157353"/>
    </source>
</evidence>
<organism evidence="6 7">
    <name type="scientific">Psychromonas marina</name>
    <dbReference type="NCBI Taxonomy" id="88364"/>
    <lineage>
        <taxon>Bacteria</taxon>
        <taxon>Pseudomonadati</taxon>
        <taxon>Pseudomonadota</taxon>
        <taxon>Gammaproteobacteria</taxon>
        <taxon>Alteromonadales</taxon>
        <taxon>Psychromonadaceae</taxon>
        <taxon>Psychromonas</taxon>
    </lineage>
</organism>
<keyword evidence="2" id="KW-0732">Signal</keyword>
<evidence type="ECO:0000313" key="6">
    <source>
        <dbReference type="EMBL" id="GLS91546.1"/>
    </source>
</evidence>
<dbReference type="NCBIfam" id="TIGR01730">
    <property type="entry name" value="RND_mfp"/>
    <property type="match status" value="1"/>
</dbReference>
<dbReference type="InterPro" id="IPR058625">
    <property type="entry name" value="MdtA-like_BSH"/>
</dbReference>
<comment type="caution">
    <text evidence="6">The sequence shown here is derived from an EMBL/GenBank/DDBJ whole genome shotgun (WGS) entry which is preliminary data.</text>
</comment>
<dbReference type="InterPro" id="IPR058792">
    <property type="entry name" value="Beta-barrel_RND_2"/>
</dbReference>
<dbReference type="Gene3D" id="2.40.420.20">
    <property type="match status" value="1"/>
</dbReference>
<evidence type="ECO:0000259" key="3">
    <source>
        <dbReference type="Pfam" id="PF25917"/>
    </source>
</evidence>
<dbReference type="InterPro" id="IPR058637">
    <property type="entry name" value="YknX-like_C"/>
</dbReference>
<evidence type="ECO:0000256" key="1">
    <source>
        <dbReference type="ARBA" id="ARBA00009477"/>
    </source>
</evidence>
<feature type="signal peptide" evidence="2">
    <location>
        <begin position="1"/>
        <end position="24"/>
    </location>
</feature>
<evidence type="ECO:0000256" key="2">
    <source>
        <dbReference type="SAM" id="SignalP"/>
    </source>
</evidence>
<dbReference type="EMBL" id="BSPQ01000013">
    <property type="protein sequence ID" value="GLS91546.1"/>
    <property type="molecule type" value="Genomic_DNA"/>
</dbReference>
<feature type="chain" id="PRO_5047165345" evidence="2">
    <location>
        <begin position="25"/>
        <end position="369"/>
    </location>
</feature>
<keyword evidence="7" id="KW-1185">Reference proteome</keyword>
<dbReference type="Gene3D" id="2.40.30.170">
    <property type="match status" value="1"/>
</dbReference>
<dbReference type="PANTHER" id="PTHR30469">
    <property type="entry name" value="MULTIDRUG RESISTANCE PROTEIN MDTA"/>
    <property type="match status" value="1"/>
</dbReference>
<dbReference type="Pfam" id="PF25989">
    <property type="entry name" value="YknX_C"/>
    <property type="match status" value="1"/>
</dbReference>
<feature type="domain" description="YknX-like C-terminal permuted SH3-like" evidence="5">
    <location>
        <begin position="277"/>
        <end position="342"/>
    </location>
</feature>
<dbReference type="SUPFAM" id="SSF111369">
    <property type="entry name" value="HlyD-like secretion proteins"/>
    <property type="match status" value="1"/>
</dbReference>
<protein>
    <submittedName>
        <fullName evidence="6">MexH family multidrug efflux RND transporter periplasmic adaptor subunit</fullName>
    </submittedName>
</protein>